<comment type="similarity">
    <text evidence="2 6">Belongs to the class-I pyridoxal-phosphate-dependent aminotransferase family.</text>
</comment>
<evidence type="ECO:0000256" key="5">
    <source>
        <dbReference type="ARBA" id="ARBA00022898"/>
    </source>
</evidence>
<evidence type="ECO:0000256" key="2">
    <source>
        <dbReference type="ARBA" id="ARBA00007441"/>
    </source>
</evidence>
<dbReference type="Proteomes" id="UP001500051">
    <property type="component" value="Unassembled WGS sequence"/>
</dbReference>
<keyword evidence="9" id="KW-1185">Reference proteome</keyword>
<evidence type="ECO:0000256" key="4">
    <source>
        <dbReference type="ARBA" id="ARBA00022679"/>
    </source>
</evidence>
<sequence>MTAAQGASRRSAVPPFAVMTVLQRVAEARAAGREVISLCAGEPSQGAPSDVRRRLAELMIDRTPLGYSETFGLLSLREAIARHYRRWYDLDVPVAQIAVTTGSSGAFLVSFLAAFDAGDRVLLARPGYPAYRNILTSLGCEVVELPCGPAERFQPTRALLDAALADGPVAGLVLASPANPTGTMVDHDQLADLTDWCRTHGVRLISDEIYHGIVDASVARRVGVGSCAWQHDRSSVIISSFSKYAGMTGWRLGWALVPDDLVGAVDALAGNYALCAPVPAQHAAIQAFTESSYAEAEAAVREFAAARTLVLDAVDDLGWTKVAPADGAFYVWADIADRLGPYPDSVSWCAALLDAEDVAVTPGPDFDTVDGGTAIRLSLAAGPEAIGTALLRIRRFQQGLGRSEPTRS</sequence>
<keyword evidence="5" id="KW-0663">Pyridoxal phosphate</keyword>
<reference evidence="9" key="1">
    <citation type="journal article" date="2019" name="Int. J. Syst. Evol. Microbiol.">
        <title>The Global Catalogue of Microorganisms (GCM) 10K type strain sequencing project: providing services to taxonomists for standard genome sequencing and annotation.</title>
        <authorList>
            <consortium name="The Broad Institute Genomics Platform"/>
            <consortium name="The Broad Institute Genome Sequencing Center for Infectious Disease"/>
            <person name="Wu L."/>
            <person name="Ma J."/>
        </authorList>
    </citation>
    <scope>NUCLEOTIDE SEQUENCE [LARGE SCALE GENOMIC DNA]</scope>
    <source>
        <strain evidence="9">JCM 16548</strain>
    </source>
</reference>
<dbReference type="Pfam" id="PF00155">
    <property type="entry name" value="Aminotran_1_2"/>
    <property type="match status" value="1"/>
</dbReference>
<dbReference type="RefSeq" id="WP_344811885.1">
    <property type="nucleotide sequence ID" value="NZ_BAAAYX010000004.1"/>
</dbReference>
<dbReference type="InterPro" id="IPR004838">
    <property type="entry name" value="NHTrfase_class1_PyrdxlP-BS"/>
</dbReference>
<evidence type="ECO:0000256" key="1">
    <source>
        <dbReference type="ARBA" id="ARBA00001933"/>
    </source>
</evidence>
<gene>
    <name evidence="8" type="ORF">GCM10022204_16920</name>
</gene>
<evidence type="ECO:0000256" key="6">
    <source>
        <dbReference type="RuleBase" id="RU000481"/>
    </source>
</evidence>
<dbReference type="SUPFAM" id="SSF53383">
    <property type="entry name" value="PLP-dependent transferases"/>
    <property type="match status" value="1"/>
</dbReference>
<dbReference type="InterPro" id="IPR015424">
    <property type="entry name" value="PyrdxlP-dep_Trfase"/>
</dbReference>
<dbReference type="PANTHER" id="PTHR46383:SF2">
    <property type="entry name" value="AMINOTRANSFERASE"/>
    <property type="match status" value="1"/>
</dbReference>
<evidence type="ECO:0000259" key="7">
    <source>
        <dbReference type="Pfam" id="PF00155"/>
    </source>
</evidence>
<dbReference type="InterPro" id="IPR050596">
    <property type="entry name" value="AspAT/PAT-like"/>
</dbReference>
<dbReference type="GO" id="GO:0008483">
    <property type="term" value="F:transaminase activity"/>
    <property type="evidence" value="ECO:0007669"/>
    <property type="project" value="UniProtKB-KW"/>
</dbReference>
<organism evidence="8 9">
    <name type="scientific">Microlunatus aurantiacus</name>
    <dbReference type="NCBI Taxonomy" id="446786"/>
    <lineage>
        <taxon>Bacteria</taxon>
        <taxon>Bacillati</taxon>
        <taxon>Actinomycetota</taxon>
        <taxon>Actinomycetes</taxon>
        <taxon>Propionibacteriales</taxon>
        <taxon>Propionibacteriaceae</taxon>
        <taxon>Microlunatus</taxon>
    </lineage>
</organism>
<name>A0ABP7D814_9ACTN</name>
<evidence type="ECO:0000256" key="3">
    <source>
        <dbReference type="ARBA" id="ARBA00022576"/>
    </source>
</evidence>
<proteinExistence type="inferred from homology"/>
<dbReference type="CDD" id="cd00609">
    <property type="entry name" value="AAT_like"/>
    <property type="match status" value="1"/>
</dbReference>
<evidence type="ECO:0000313" key="8">
    <source>
        <dbReference type="EMBL" id="GAA3700748.1"/>
    </source>
</evidence>
<feature type="domain" description="Aminotransferase class I/classII large" evidence="7">
    <location>
        <begin position="34"/>
        <end position="385"/>
    </location>
</feature>
<dbReference type="EC" id="2.6.1.-" evidence="6"/>
<dbReference type="PANTHER" id="PTHR46383">
    <property type="entry name" value="ASPARTATE AMINOTRANSFERASE"/>
    <property type="match status" value="1"/>
</dbReference>
<dbReference type="EMBL" id="BAAAYX010000004">
    <property type="protein sequence ID" value="GAA3700748.1"/>
    <property type="molecule type" value="Genomic_DNA"/>
</dbReference>
<comment type="caution">
    <text evidence="8">The sequence shown here is derived from an EMBL/GenBank/DDBJ whole genome shotgun (WGS) entry which is preliminary data.</text>
</comment>
<comment type="cofactor">
    <cofactor evidence="1 6">
        <name>pyridoxal 5'-phosphate</name>
        <dbReference type="ChEBI" id="CHEBI:597326"/>
    </cofactor>
</comment>
<dbReference type="InterPro" id="IPR015421">
    <property type="entry name" value="PyrdxlP-dep_Trfase_major"/>
</dbReference>
<evidence type="ECO:0000313" key="9">
    <source>
        <dbReference type="Proteomes" id="UP001500051"/>
    </source>
</evidence>
<dbReference type="PROSITE" id="PS00105">
    <property type="entry name" value="AA_TRANSFER_CLASS_1"/>
    <property type="match status" value="1"/>
</dbReference>
<dbReference type="InterPro" id="IPR004839">
    <property type="entry name" value="Aminotransferase_I/II_large"/>
</dbReference>
<protein>
    <recommendedName>
        <fullName evidence="6">Aminotransferase</fullName>
        <ecNumber evidence="6">2.6.1.-</ecNumber>
    </recommendedName>
</protein>
<accession>A0ABP7D814</accession>
<keyword evidence="4 6" id="KW-0808">Transferase</keyword>
<dbReference type="Gene3D" id="3.40.640.10">
    <property type="entry name" value="Type I PLP-dependent aspartate aminotransferase-like (Major domain)"/>
    <property type="match status" value="1"/>
</dbReference>
<keyword evidence="3 6" id="KW-0032">Aminotransferase</keyword>